<evidence type="ECO:0000256" key="1">
    <source>
        <dbReference type="ARBA" id="ARBA00007491"/>
    </source>
</evidence>
<dbReference type="Proteomes" id="UP000281549">
    <property type="component" value="Unassembled WGS sequence"/>
</dbReference>
<evidence type="ECO:0000313" key="2">
    <source>
        <dbReference type="EMBL" id="EPZ37050.1"/>
    </source>
</evidence>
<sequence>MYEYRLKDINPYVKNITYDVRDLHNYIDHLEECCALVFSQELKAYIPHDKEWIKAKVYNHLRKIANE</sequence>
<dbReference type="EMBL" id="ML005385">
    <property type="protein sequence ID" value="RKP18715.1"/>
    <property type="molecule type" value="Genomic_DNA"/>
</dbReference>
<dbReference type="EMBL" id="KE560361">
    <property type="protein sequence ID" value="EPZ37050.1"/>
    <property type="molecule type" value="Genomic_DNA"/>
</dbReference>
<dbReference type="InterPro" id="IPR035912">
    <property type="entry name" value="EHR_sf"/>
</dbReference>
<reference evidence="5" key="2">
    <citation type="journal article" date="2018" name="Nat. Microbiol.">
        <title>Leveraging single-cell genomics to expand the fungal tree of life.</title>
        <authorList>
            <person name="Ahrendt S.R."/>
            <person name="Quandt C.A."/>
            <person name="Ciobanu D."/>
            <person name="Clum A."/>
            <person name="Salamov A."/>
            <person name="Andreopoulos B."/>
            <person name="Cheng J.F."/>
            <person name="Woyke T."/>
            <person name="Pelin A."/>
            <person name="Henrissat B."/>
            <person name="Reynolds N.K."/>
            <person name="Benny G.L."/>
            <person name="Smith M.E."/>
            <person name="James T.Y."/>
            <person name="Grigoriev I.V."/>
        </authorList>
    </citation>
    <scope>NUCLEOTIDE SEQUENCE [LARGE SCALE GENOMIC DNA]</scope>
    <source>
        <strain evidence="5">CSF55</strain>
    </source>
</reference>
<evidence type="ECO:0000313" key="4">
    <source>
        <dbReference type="Proteomes" id="UP000030755"/>
    </source>
</evidence>
<comment type="similarity">
    <text evidence="1">Belongs to the E(R) family.</text>
</comment>
<gene>
    <name evidence="2" type="ORF">O9G_004461</name>
    <name evidence="3" type="ORF">ROZALSC1DRAFT_29616</name>
</gene>
<reference evidence="3" key="3">
    <citation type="submission" date="2018-08" db="EMBL/GenBank/DDBJ databases">
        <title>Leveraging single-cell genomics to expand the Fungal Tree of Life.</title>
        <authorList>
            <consortium name="DOE Joint Genome Institute"/>
            <person name="Ahrendt S.R."/>
            <person name="Quandt C.A."/>
            <person name="Ciobanu D."/>
            <person name="Clum A."/>
            <person name="Salamov A."/>
            <person name="Andreopoulos B."/>
            <person name="Cheng J.-F."/>
            <person name="Woyke T."/>
            <person name="Pelin A."/>
            <person name="Henrissat B."/>
            <person name="Reynolds N."/>
            <person name="Benny G.L."/>
            <person name="Smith M.E."/>
            <person name="James T.Y."/>
            <person name="Grigoriev I.V."/>
        </authorList>
    </citation>
    <scope>NUCLEOTIDE SEQUENCE</scope>
    <source>
        <strain evidence="3">CSF55</strain>
    </source>
</reference>
<reference evidence="2 4" key="1">
    <citation type="journal article" date="2013" name="Curr. Biol.">
        <title>Shared signatures of parasitism and phylogenomics unite Cryptomycota and microsporidia.</title>
        <authorList>
            <person name="James T.Y."/>
            <person name="Pelin A."/>
            <person name="Bonen L."/>
            <person name="Ahrendt S."/>
            <person name="Sain D."/>
            <person name="Corradi N."/>
            <person name="Stajich J.E."/>
        </authorList>
    </citation>
    <scope>NUCLEOTIDE SEQUENCE [LARGE SCALE GENOMIC DNA]</scope>
    <source>
        <strain evidence="2">CSF55</strain>
        <strain evidence="2">CSF55</strain>
    </source>
</reference>
<evidence type="ECO:0000313" key="5">
    <source>
        <dbReference type="Proteomes" id="UP000281549"/>
    </source>
</evidence>
<protein>
    <submittedName>
        <fullName evidence="2">Enhancer of rudimentary domain-containing protein</fullName>
    </submittedName>
</protein>
<keyword evidence="4" id="KW-1185">Reference proteome</keyword>
<accession>A0A075B3C7</accession>
<dbReference type="HOGENOM" id="CLU_125703_3_1_1"/>
<proteinExistence type="inferred from homology"/>
<dbReference type="AlphaFoldDB" id="A0A075B3C7"/>
<name>A0A075B3C7_ROZAC</name>
<dbReference type="Proteomes" id="UP000030755">
    <property type="component" value="Unassembled WGS sequence"/>
</dbReference>
<dbReference type="Gene3D" id="3.30.2260.10">
    <property type="entry name" value="Enhancer of rudimentary"/>
    <property type="match status" value="1"/>
</dbReference>
<dbReference type="PANTHER" id="PTHR12373:SF0">
    <property type="entry name" value="ENHANCER OF RUDIMENTARY HOMOLOG"/>
    <property type="match status" value="1"/>
</dbReference>
<dbReference type="PANTHER" id="PTHR12373">
    <property type="entry name" value="ENHANCER OF RUDIMENTARY ERH"/>
    <property type="match status" value="1"/>
</dbReference>
<organism evidence="2 4">
    <name type="scientific">Rozella allomycis (strain CSF55)</name>
    <dbReference type="NCBI Taxonomy" id="988480"/>
    <lineage>
        <taxon>Eukaryota</taxon>
        <taxon>Fungi</taxon>
        <taxon>Fungi incertae sedis</taxon>
        <taxon>Cryptomycota</taxon>
        <taxon>Cryptomycota incertae sedis</taxon>
        <taxon>Rozella</taxon>
    </lineage>
</organism>
<dbReference type="OrthoDB" id="7887808at2759"/>
<evidence type="ECO:0000313" key="3">
    <source>
        <dbReference type="EMBL" id="RKP18715.1"/>
    </source>
</evidence>
<dbReference type="Pfam" id="PF01133">
    <property type="entry name" value="ER"/>
    <property type="match status" value="1"/>
</dbReference>
<dbReference type="STRING" id="988480.A0A075B3C7"/>
<dbReference type="InterPro" id="IPR000781">
    <property type="entry name" value="ERH"/>
</dbReference>
<dbReference type="SUPFAM" id="SSF143875">
    <property type="entry name" value="ERH-like"/>
    <property type="match status" value="1"/>
</dbReference>